<dbReference type="Pfam" id="PF13409">
    <property type="entry name" value="GST_N_2"/>
    <property type="match status" value="1"/>
</dbReference>
<dbReference type="PANTHER" id="PTHR44051:SF8">
    <property type="entry name" value="GLUTATHIONE S-TRANSFERASE GSTA"/>
    <property type="match status" value="1"/>
</dbReference>
<dbReference type="OrthoDB" id="4951845at2759"/>
<organism evidence="4 5">
    <name type="scientific">Botryobasidium botryosum (strain FD-172 SS1)</name>
    <dbReference type="NCBI Taxonomy" id="930990"/>
    <lineage>
        <taxon>Eukaryota</taxon>
        <taxon>Fungi</taxon>
        <taxon>Dikarya</taxon>
        <taxon>Basidiomycota</taxon>
        <taxon>Agaricomycotina</taxon>
        <taxon>Agaricomycetes</taxon>
        <taxon>Cantharellales</taxon>
        <taxon>Botryobasidiaceae</taxon>
        <taxon>Botryobasidium</taxon>
    </lineage>
</organism>
<evidence type="ECO:0000259" key="2">
    <source>
        <dbReference type="PROSITE" id="PS50404"/>
    </source>
</evidence>
<dbReference type="InterPro" id="IPR036249">
    <property type="entry name" value="Thioredoxin-like_sf"/>
</dbReference>
<feature type="domain" description="GST C-terminal" evidence="3">
    <location>
        <begin position="114"/>
        <end position="265"/>
    </location>
</feature>
<comment type="similarity">
    <text evidence="1">Belongs to the GST superfamily.</text>
</comment>
<dbReference type="SUPFAM" id="SSF52833">
    <property type="entry name" value="Thioredoxin-like"/>
    <property type="match status" value="1"/>
</dbReference>
<evidence type="ECO:0008006" key="6">
    <source>
        <dbReference type="Google" id="ProtNLM"/>
    </source>
</evidence>
<reference evidence="5" key="1">
    <citation type="journal article" date="2014" name="Proc. Natl. Acad. Sci. U.S.A.">
        <title>Extensive sampling of basidiomycete genomes demonstrates inadequacy of the white-rot/brown-rot paradigm for wood decay fungi.</title>
        <authorList>
            <person name="Riley R."/>
            <person name="Salamov A.A."/>
            <person name="Brown D.W."/>
            <person name="Nagy L.G."/>
            <person name="Floudas D."/>
            <person name="Held B.W."/>
            <person name="Levasseur A."/>
            <person name="Lombard V."/>
            <person name="Morin E."/>
            <person name="Otillar R."/>
            <person name="Lindquist E.A."/>
            <person name="Sun H."/>
            <person name="LaButti K.M."/>
            <person name="Schmutz J."/>
            <person name="Jabbour D."/>
            <person name="Luo H."/>
            <person name="Baker S.E."/>
            <person name="Pisabarro A.G."/>
            <person name="Walton J.D."/>
            <person name="Blanchette R.A."/>
            <person name="Henrissat B."/>
            <person name="Martin F."/>
            <person name="Cullen D."/>
            <person name="Hibbett D.S."/>
            <person name="Grigoriev I.V."/>
        </authorList>
    </citation>
    <scope>NUCLEOTIDE SEQUENCE [LARGE SCALE GENOMIC DNA]</scope>
    <source>
        <strain evidence="5">FD-172 SS1</strain>
    </source>
</reference>
<gene>
    <name evidence="4" type="ORF">BOTBODRAFT_29133</name>
</gene>
<protein>
    <recommendedName>
        <fullName evidence="6">GST N-terminal domain-containing protein</fullName>
    </recommendedName>
</protein>
<dbReference type="InterPro" id="IPR004045">
    <property type="entry name" value="Glutathione_S-Trfase_N"/>
</dbReference>
<dbReference type="Proteomes" id="UP000027195">
    <property type="component" value="Unassembled WGS sequence"/>
</dbReference>
<evidence type="ECO:0000256" key="1">
    <source>
        <dbReference type="ARBA" id="ARBA00007409"/>
    </source>
</evidence>
<keyword evidence="5" id="KW-1185">Reference proteome</keyword>
<dbReference type="InParanoid" id="A0A067N267"/>
<dbReference type="HOGENOM" id="CLU_011226_4_0_1"/>
<dbReference type="EMBL" id="KL198022">
    <property type="protein sequence ID" value="KDQ17826.1"/>
    <property type="molecule type" value="Genomic_DNA"/>
</dbReference>
<accession>A0A067N267</accession>
<dbReference type="PROSITE" id="PS50405">
    <property type="entry name" value="GST_CTER"/>
    <property type="match status" value="1"/>
</dbReference>
<dbReference type="PANTHER" id="PTHR44051">
    <property type="entry name" value="GLUTATHIONE S-TRANSFERASE-RELATED"/>
    <property type="match status" value="1"/>
</dbReference>
<evidence type="ECO:0000313" key="4">
    <source>
        <dbReference type="EMBL" id="KDQ17826.1"/>
    </source>
</evidence>
<evidence type="ECO:0000259" key="3">
    <source>
        <dbReference type="PROSITE" id="PS50405"/>
    </source>
</evidence>
<name>A0A067N267_BOTB1</name>
<dbReference type="InterPro" id="IPR010987">
    <property type="entry name" value="Glutathione-S-Trfase_C-like"/>
</dbReference>
<dbReference type="Gene3D" id="3.40.30.10">
    <property type="entry name" value="Glutaredoxin"/>
    <property type="match status" value="1"/>
</dbReference>
<dbReference type="AlphaFoldDB" id="A0A067N267"/>
<sequence>MAATESNPIIFYDITCAPDLPEAQAWSPNTLKARVALNYKRLPYKTIYIPYSEITPTLKSLGLTALEGQTGHKAFTLPIIIDPTPSGPKIVRDSAAIAHYLDATYPDPERTLFPPGSHALQELFYNHFNTQLSLYFISLYLPLVPSILDEESAEYFTRTRSAALGKPLGEVYPKGAELEKMWEEFRGAFGVLDSALQKNEVRHGGVGGDFVMGDKFTFADCVLVAFFIWMNKVEPDRSGWERVKGWHNGRWERLWNKSREFMQEK</sequence>
<dbReference type="Pfam" id="PF22041">
    <property type="entry name" value="GST_C_7"/>
    <property type="match status" value="1"/>
</dbReference>
<dbReference type="InterPro" id="IPR036282">
    <property type="entry name" value="Glutathione-S-Trfase_C_sf"/>
</dbReference>
<evidence type="ECO:0000313" key="5">
    <source>
        <dbReference type="Proteomes" id="UP000027195"/>
    </source>
</evidence>
<dbReference type="Gene3D" id="1.20.1050.10">
    <property type="match status" value="1"/>
</dbReference>
<dbReference type="InterPro" id="IPR054416">
    <property type="entry name" value="GST_UstS-like_C"/>
</dbReference>
<proteinExistence type="inferred from homology"/>
<dbReference type="STRING" id="930990.A0A067N267"/>
<dbReference type="SUPFAM" id="SSF47616">
    <property type="entry name" value="GST C-terminal domain-like"/>
    <property type="match status" value="1"/>
</dbReference>
<feature type="domain" description="GST N-terminal" evidence="2">
    <location>
        <begin position="17"/>
        <end position="109"/>
    </location>
</feature>
<dbReference type="PROSITE" id="PS50404">
    <property type="entry name" value="GST_NTER"/>
    <property type="match status" value="1"/>
</dbReference>